<evidence type="ECO:0000256" key="5">
    <source>
        <dbReference type="ARBA" id="ARBA00022825"/>
    </source>
</evidence>
<dbReference type="InterPro" id="IPR023562">
    <property type="entry name" value="ClpP/TepA"/>
</dbReference>
<evidence type="ECO:0000256" key="1">
    <source>
        <dbReference type="ARBA" id="ARBA00007039"/>
    </source>
</evidence>
<dbReference type="EMBL" id="LT840184">
    <property type="protein sequence ID" value="SMF88168.1"/>
    <property type="molecule type" value="Genomic_DNA"/>
</dbReference>
<dbReference type="NCBIfam" id="NF045542">
    <property type="entry name" value="Clp_rel_HeadMat"/>
    <property type="match status" value="1"/>
</dbReference>
<evidence type="ECO:0000256" key="4">
    <source>
        <dbReference type="ARBA" id="ARBA00022801"/>
    </source>
</evidence>
<evidence type="ECO:0000313" key="8">
    <source>
        <dbReference type="EMBL" id="SMF88168.1"/>
    </source>
</evidence>
<keyword evidence="3 8" id="KW-0645">Protease</keyword>
<name>A0A1X7HM36_9BACL</name>
<keyword evidence="9" id="KW-1185">Reference proteome</keyword>
<dbReference type="InterPro" id="IPR001907">
    <property type="entry name" value="ClpP"/>
</dbReference>
<dbReference type="GO" id="GO:0004252">
    <property type="term" value="F:serine-type endopeptidase activity"/>
    <property type="evidence" value="ECO:0007669"/>
    <property type="project" value="InterPro"/>
</dbReference>
<dbReference type="CDD" id="cd07016">
    <property type="entry name" value="S14_ClpP_1"/>
    <property type="match status" value="1"/>
</dbReference>
<keyword evidence="4" id="KW-0378">Hydrolase</keyword>
<keyword evidence="2" id="KW-0963">Cytoplasm</keyword>
<dbReference type="PANTHER" id="PTHR10381:SF70">
    <property type="entry name" value="ATP-DEPENDENT CLP PROTEASE PROTEOLYTIC SUBUNIT"/>
    <property type="match status" value="1"/>
</dbReference>
<comment type="similarity">
    <text evidence="1 6">Belongs to the peptidase S14 family.</text>
</comment>
<proteinExistence type="inferred from homology"/>
<evidence type="ECO:0000256" key="3">
    <source>
        <dbReference type="ARBA" id="ARBA00022670"/>
    </source>
</evidence>
<dbReference type="PANTHER" id="PTHR10381">
    <property type="entry name" value="ATP-DEPENDENT CLP PROTEASE PROTEOLYTIC SUBUNIT"/>
    <property type="match status" value="1"/>
</dbReference>
<keyword evidence="7" id="KW-0175">Coiled coil</keyword>
<evidence type="ECO:0000313" key="9">
    <source>
        <dbReference type="Proteomes" id="UP000192940"/>
    </source>
</evidence>
<gene>
    <name evidence="8" type="ORF">SAMN05661091_4151</name>
</gene>
<dbReference type="AlphaFoldDB" id="A0A1X7HM36"/>
<dbReference type="SUPFAM" id="SSF52096">
    <property type="entry name" value="ClpP/crotonase"/>
    <property type="match status" value="1"/>
</dbReference>
<dbReference type="Proteomes" id="UP000192940">
    <property type="component" value="Chromosome I"/>
</dbReference>
<protein>
    <recommendedName>
        <fullName evidence="6">ATP-dependent Clp protease proteolytic subunit</fullName>
    </recommendedName>
</protein>
<evidence type="ECO:0000256" key="7">
    <source>
        <dbReference type="SAM" id="Coils"/>
    </source>
</evidence>
<dbReference type="STRING" id="1313296.SAMN05661091_4151"/>
<evidence type="ECO:0000256" key="2">
    <source>
        <dbReference type="ARBA" id="ARBA00022490"/>
    </source>
</evidence>
<dbReference type="GO" id="GO:0006515">
    <property type="term" value="P:protein quality control for misfolded or incompletely synthesized proteins"/>
    <property type="evidence" value="ECO:0007669"/>
    <property type="project" value="TreeGrafter"/>
</dbReference>
<dbReference type="PRINTS" id="PR00127">
    <property type="entry name" value="CLPPROTEASEP"/>
</dbReference>
<dbReference type="Gene3D" id="3.90.226.10">
    <property type="entry name" value="2-enoyl-CoA Hydratase, Chain A, domain 1"/>
    <property type="match status" value="1"/>
</dbReference>
<organism evidence="8 9">
    <name type="scientific">Paenibacillus uliginis N3/975</name>
    <dbReference type="NCBI Taxonomy" id="1313296"/>
    <lineage>
        <taxon>Bacteria</taxon>
        <taxon>Bacillati</taxon>
        <taxon>Bacillota</taxon>
        <taxon>Bacilli</taxon>
        <taxon>Bacillales</taxon>
        <taxon>Paenibacillaceae</taxon>
        <taxon>Paenibacillus</taxon>
    </lineage>
</organism>
<dbReference type="InterPro" id="IPR029045">
    <property type="entry name" value="ClpP/crotonase-like_dom_sf"/>
</dbReference>
<reference evidence="8 9" key="1">
    <citation type="submission" date="2017-04" db="EMBL/GenBank/DDBJ databases">
        <authorList>
            <person name="Afonso C.L."/>
            <person name="Miller P.J."/>
            <person name="Scott M.A."/>
            <person name="Spackman E."/>
            <person name="Goraichik I."/>
            <person name="Dimitrov K.M."/>
            <person name="Suarez D.L."/>
            <person name="Swayne D.E."/>
        </authorList>
    </citation>
    <scope>NUCLEOTIDE SEQUENCE [LARGE SCALE GENOMIC DNA]</scope>
    <source>
        <strain evidence="8 9">N3/975</strain>
    </source>
</reference>
<dbReference type="Pfam" id="PF00574">
    <property type="entry name" value="CLP_protease"/>
    <property type="match status" value="1"/>
</dbReference>
<dbReference type="GO" id="GO:0009368">
    <property type="term" value="C:endopeptidase Clp complex"/>
    <property type="evidence" value="ECO:0007669"/>
    <property type="project" value="TreeGrafter"/>
</dbReference>
<feature type="coiled-coil region" evidence="7">
    <location>
        <begin position="237"/>
        <end position="268"/>
    </location>
</feature>
<sequence length="360" mass="38823">MSKKLKLNGPVISDDEKWIYDWFDIPTISPGVVSDFLDEANGDEVELLINSGGGLVDSGSEIYTMLKSYAEHHSVDVTSKITALAGSSASVIAMGGTRVLMSPTAQIMIHNSSTIAWGDKNSMDGVSEMLKNTDEAIANAYMLKTGMDRDELLAMMNKATWLNAQQAVELGFADEIMFTEKVAVTNNAAAGHVLPPEVIEKMRNQYSDHKQTAKAVAAVPPAPKPIKNKEEPKTMDINELKEKHPELVDQIENEAQTAERSRIAALQAYATAPGAAAFINEAITNGETVQDVAVKVMEASMKRNGQEATNRALDAKESGVDDVATLEAKTPETAKEEKKGDAVANMVAMAQNIKKNGGRK</sequence>
<evidence type="ECO:0000256" key="6">
    <source>
        <dbReference type="RuleBase" id="RU003567"/>
    </source>
</evidence>
<accession>A0A1X7HM36</accession>
<dbReference type="GO" id="GO:0004176">
    <property type="term" value="F:ATP-dependent peptidase activity"/>
    <property type="evidence" value="ECO:0007669"/>
    <property type="project" value="InterPro"/>
</dbReference>
<keyword evidence="5" id="KW-0720">Serine protease</keyword>
<dbReference type="RefSeq" id="WP_208914919.1">
    <property type="nucleotide sequence ID" value="NZ_LT840184.1"/>
</dbReference>
<dbReference type="GO" id="GO:0051117">
    <property type="term" value="F:ATPase binding"/>
    <property type="evidence" value="ECO:0007669"/>
    <property type="project" value="TreeGrafter"/>
</dbReference>